<name>A0A2G9TIE8_TELCI</name>
<evidence type="ECO:0000256" key="2">
    <source>
        <dbReference type="ARBA" id="ARBA00004370"/>
    </source>
</evidence>
<keyword evidence="6" id="KW-0472">Membrane</keyword>
<evidence type="ECO:0000313" key="10">
    <source>
        <dbReference type="EMBL" id="PIO57302.1"/>
    </source>
</evidence>
<dbReference type="GO" id="GO:0004383">
    <property type="term" value="F:guanylate cyclase activity"/>
    <property type="evidence" value="ECO:0007669"/>
    <property type="project" value="UniProtKB-EC"/>
</dbReference>
<evidence type="ECO:0000256" key="8">
    <source>
        <dbReference type="ARBA" id="ARBA00023239"/>
    </source>
</evidence>
<feature type="domain" description="Guanylate cyclase" evidence="9">
    <location>
        <begin position="2"/>
        <end position="41"/>
    </location>
</feature>
<dbReference type="OrthoDB" id="1890790at2759"/>
<dbReference type="SUPFAM" id="SSF55073">
    <property type="entry name" value="Nucleotide cyclase"/>
    <property type="match status" value="1"/>
</dbReference>
<dbReference type="InterPro" id="IPR001054">
    <property type="entry name" value="A/G_cyclase"/>
</dbReference>
<keyword evidence="5" id="KW-1133">Transmembrane helix</keyword>
<dbReference type="AlphaFoldDB" id="A0A2G9TIE8"/>
<organism evidence="10 11">
    <name type="scientific">Teladorsagia circumcincta</name>
    <name type="common">Brown stomach worm</name>
    <name type="synonym">Ostertagia circumcincta</name>
    <dbReference type="NCBI Taxonomy" id="45464"/>
    <lineage>
        <taxon>Eukaryota</taxon>
        <taxon>Metazoa</taxon>
        <taxon>Ecdysozoa</taxon>
        <taxon>Nematoda</taxon>
        <taxon>Chromadorea</taxon>
        <taxon>Rhabditida</taxon>
        <taxon>Rhabditina</taxon>
        <taxon>Rhabditomorpha</taxon>
        <taxon>Strongyloidea</taxon>
        <taxon>Trichostrongylidae</taxon>
        <taxon>Teladorsagia</taxon>
    </lineage>
</organism>
<dbReference type="GO" id="GO:0001653">
    <property type="term" value="F:peptide receptor activity"/>
    <property type="evidence" value="ECO:0007669"/>
    <property type="project" value="TreeGrafter"/>
</dbReference>
<evidence type="ECO:0000259" key="9">
    <source>
        <dbReference type="Pfam" id="PF00211"/>
    </source>
</evidence>
<dbReference type="Proteomes" id="UP000230423">
    <property type="component" value="Unassembled WGS sequence"/>
</dbReference>
<dbReference type="InterPro" id="IPR050401">
    <property type="entry name" value="Cyclic_nucleotide_synthase"/>
</dbReference>
<feature type="non-terminal residue" evidence="10">
    <location>
        <position position="1"/>
    </location>
</feature>
<keyword evidence="11" id="KW-1185">Reference proteome</keyword>
<dbReference type="GO" id="GO:0005886">
    <property type="term" value="C:plasma membrane"/>
    <property type="evidence" value="ECO:0007669"/>
    <property type="project" value="TreeGrafter"/>
</dbReference>
<evidence type="ECO:0000256" key="1">
    <source>
        <dbReference type="ARBA" id="ARBA00001436"/>
    </source>
</evidence>
<evidence type="ECO:0000256" key="5">
    <source>
        <dbReference type="ARBA" id="ARBA00022989"/>
    </source>
</evidence>
<keyword evidence="7" id="KW-0325">Glycoprotein</keyword>
<protein>
    <recommendedName>
        <fullName evidence="9">Guanylate cyclase domain-containing protein</fullName>
    </recommendedName>
</protein>
<dbReference type="EMBL" id="KZ366398">
    <property type="protein sequence ID" value="PIO57302.1"/>
    <property type="molecule type" value="Genomic_DNA"/>
</dbReference>
<comment type="subcellular location">
    <subcellularLocation>
        <location evidence="2">Membrane</location>
    </subcellularLocation>
</comment>
<evidence type="ECO:0000256" key="3">
    <source>
        <dbReference type="ARBA" id="ARBA00022692"/>
    </source>
</evidence>
<dbReference type="PANTHER" id="PTHR11920">
    <property type="entry name" value="GUANYLYL CYCLASE"/>
    <property type="match status" value="1"/>
</dbReference>
<dbReference type="Pfam" id="PF00211">
    <property type="entry name" value="Guanylate_cyc"/>
    <property type="match status" value="1"/>
</dbReference>
<accession>A0A2G9TIE8</accession>
<dbReference type="Gene3D" id="3.30.70.1230">
    <property type="entry name" value="Nucleotide cyclase"/>
    <property type="match status" value="1"/>
</dbReference>
<dbReference type="GO" id="GO:0035556">
    <property type="term" value="P:intracellular signal transduction"/>
    <property type="evidence" value="ECO:0007669"/>
    <property type="project" value="InterPro"/>
</dbReference>
<dbReference type="InterPro" id="IPR029787">
    <property type="entry name" value="Nucleotide_cyclase"/>
</dbReference>
<evidence type="ECO:0000256" key="4">
    <source>
        <dbReference type="ARBA" id="ARBA00022741"/>
    </source>
</evidence>
<proteinExistence type="predicted"/>
<dbReference type="GO" id="GO:0007168">
    <property type="term" value="P:receptor guanylyl cyclase signaling pathway"/>
    <property type="evidence" value="ECO:0007669"/>
    <property type="project" value="TreeGrafter"/>
</dbReference>
<reference evidence="10 11" key="1">
    <citation type="submission" date="2015-09" db="EMBL/GenBank/DDBJ databases">
        <title>Draft genome of the parasitic nematode Teladorsagia circumcincta isolate WARC Sus (inbred).</title>
        <authorList>
            <person name="Mitreva M."/>
        </authorList>
    </citation>
    <scope>NUCLEOTIDE SEQUENCE [LARGE SCALE GENOMIC DNA]</scope>
    <source>
        <strain evidence="10 11">S</strain>
    </source>
</reference>
<dbReference type="GO" id="GO:0000166">
    <property type="term" value="F:nucleotide binding"/>
    <property type="evidence" value="ECO:0007669"/>
    <property type="project" value="UniProtKB-KW"/>
</dbReference>
<evidence type="ECO:0000256" key="7">
    <source>
        <dbReference type="ARBA" id="ARBA00023180"/>
    </source>
</evidence>
<dbReference type="GO" id="GO:0004016">
    <property type="term" value="F:adenylate cyclase activity"/>
    <property type="evidence" value="ECO:0007669"/>
    <property type="project" value="TreeGrafter"/>
</dbReference>
<keyword evidence="4" id="KW-0547">Nucleotide-binding</keyword>
<keyword evidence="3" id="KW-0812">Transmembrane</keyword>
<gene>
    <name evidence="10" type="ORF">TELCIR_21291</name>
</gene>
<evidence type="ECO:0000256" key="6">
    <source>
        <dbReference type="ARBA" id="ARBA00023136"/>
    </source>
</evidence>
<evidence type="ECO:0000313" key="11">
    <source>
        <dbReference type="Proteomes" id="UP000230423"/>
    </source>
</evidence>
<dbReference type="PANTHER" id="PTHR11920:SF495">
    <property type="entry name" value="RECEPTOR-TYPE GUANYLATE CYCLASE GCY-7"/>
    <property type="match status" value="1"/>
</dbReference>
<sequence length="86" mass="9592">GMIHMSSEANQLLEDVGGFRTEKRGEVIIKGKGVMETYWLLGIADESIASLPARPSLPRIEPGEAYHAVRKFQVAEENYDISVKFL</sequence>
<keyword evidence="8" id="KW-0456">Lyase</keyword>
<comment type="catalytic activity">
    <reaction evidence="1">
        <text>GTP = 3',5'-cyclic GMP + diphosphate</text>
        <dbReference type="Rhea" id="RHEA:13665"/>
        <dbReference type="ChEBI" id="CHEBI:33019"/>
        <dbReference type="ChEBI" id="CHEBI:37565"/>
        <dbReference type="ChEBI" id="CHEBI:57746"/>
        <dbReference type="EC" id="4.6.1.2"/>
    </reaction>
</comment>